<dbReference type="GeneID" id="105162084"/>
<reference evidence="4" key="1">
    <citation type="submission" date="2025-08" db="UniProtKB">
        <authorList>
            <consortium name="RefSeq"/>
        </authorList>
    </citation>
    <scope>IDENTIFICATION</scope>
</reference>
<evidence type="ECO:0000313" key="4">
    <source>
        <dbReference type="RefSeq" id="XP_011078311.1"/>
    </source>
</evidence>
<dbReference type="KEGG" id="sind:105162084"/>
<evidence type="ECO:0000256" key="2">
    <source>
        <dbReference type="ARBA" id="ARBA00025223"/>
    </source>
</evidence>
<comment type="similarity">
    <text evidence="1">Belongs to the ABI family.</text>
</comment>
<evidence type="ECO:0000256" key="1">
    <source>
        <dbReference type="ARBA" id="ARBA00010020"/>
    </source>
</evidence>
<organism evidence="3 4">
    <name type="scientific">Sesamum indicum</name>
    <name type="common">Oriental sesame</name>
    <name type="synonym">Sesamum orientale</name>
    <dbReference type="NCBI Taxonomy" id="4182"/>
    <lineage>
        <taxon>Eukaryota</taxon>
        <taxon>Viridiplantae</taxon>
        <taxon>Streptophyta</taxon>
        <taxon>Embryophyta</taxon>
        <taxon>Tracheophyta</taxon>
        <taxon>Spermatophyta</taxon>
        <taxon>Magnoliopsida</taxon>
        <taxon>eudicotyledons</taxon>
        <taxon>Gunneridae</taxon>
        <taxon>Pentapetalae</taxon>
        <taxon>asterids</taxon>
        <taxon>lamiids</taxon>
        <taxon>Lamiales</taxon>
        <taxon>Pedaliaceae</taxon>
        <taxon>Sesamum</taxon>
    </lineage>
</organism>
<dbReference type="RefSeq" id="XP_011078311.1">
    <property type="nucleotide sequence ID" value="XM_011080009.2"/>
</dbReference>
<dbReference type="PANTHER" id="PTHR10460">
    <property type="entry name" value="ABL INTERACTOR FAMILY MEMBER"/>
    <property type="match status" value="1"/>
</dbReference>
<dbReference type="AlphaFoldDB" id="A0A6I9TCK6"/>
<dbReference type="OrthoDB" id="2159336at2759"/>
<dbReference type="InParanoid" id="A0A6I9TCK6"/>
<keyword evidence="3" id="KW-1185">Reference proteome</keyword>
<dbReference type="Gene3D" id="6.10.140.1620">
    <property type="match status" value="1"/>
</dbReference>
<gene>
    <name evidence="4" type="primary">LOC105162084</name>
</gene>
<sequence>MEKTRRIQQEDSSICLVDNAKELEKCVQELRNFSSQLYHAADYCETSFLNTQDKTIVVETTKEYISRAVATVVDHLGGISANLEYSLRNSDSIPQTEHKIDMLKLRIGTWQQQSHKLALERFYLTADFSRHHCRYILPPSKDSETKNVESRCTKDEVEAENEKRNEFETEEPLFLHTYNCKPSSQVENSKMDRVKNKEFLPAVVPVHDRLAILPKAEQSRFQFQGAHRQKPNMISWKVMQNKDITSLIRRRKQILT</sequence>
<accession>A0A6I9TCK6</accession>
<dbReference type="PANTHER" id="PTHR10460:SF11">
    <property type="entry name" value="PROTEIN ABIL5-RELATED"/>
    <property type="match status" value="1"/>
</dbReference>
<dbReference type="Proteomes" id="UP000504604">
    <property type="component" value="Linkage group LG5"/>
</dbReference>
<proteinExistence type="inferred from homology"/>
<dbReference type="InterPro" id="IPR028457">
    <property type="entry name" value="ABI"/>
</dbReference>
<comment type="function">
    <text evidence="2">Involved in regulation of actin and microtubule organization. Part of a WAVE complex that activates the Arp2/3 complex.</text>
</comment>
<protein>
    <submittedName>
        <fullName evidence="4">Probable protein ABIL5</fullName>
    </submittedName>
</protein>
<evidence type="ECO:0000313" key="3">
    <source>
        <dbReference type="Proteomes" id="UP000504604"/>
    </source>
</evidence>
<name>A0A6I9TCK6_SESIN</name>